<evidence type="ECO:0000313" key="3">
    <source>
        <dbReference type="Proteomes" id="UP000586093"/>
    </source>
</evidence>
<accession>A0A839HPJ3</accession>
<dbReference type="EMBL" id="JACIVI010000001">
    <property type="protein sequence ID" value="MBB1161508.1"/>
    <property type="molecule type" value="Genomic_DNA"/>
</dbReference>
<name>A0A839HPJ3_9BURK</name>
<dbReference type="Proteomes" id="UP000586093">
    <property type="component" value="Unassembled WGS sequence"/>
</dbReference>
<proteinExistence type="predicted"/>
<gene>
    <name evidence="2" type="ORF">H4F90_05885</name>
</gene>
<keyword evidence="3" id="KW-1185">Reference proteome</keyword>
<reference evidence="2 3" key="1">
    <citation type="submission" date="2020-08" db="EMBL/GenBank/DDBJ databases">
        <title>Aquariorum lacteus gen. nov., sp. nov., a new member of the family Comamonadaceae, isolated from freshwater aquarium.</title>
        <authorList>
            <person name="Chun S.-J."/>
        </authorList>
    </citation>
    <scope>NUCLEOTIDE SEQUENCE [LARGE SCALE GENOMIC DNA]</scope>
    <source>
        <strain evidence="2 3">SJAQ100</strain>
    </source>
</reference>
<evidence type="ECO:0000313" key="2">
    <source>
        <dbReference type="EMBL" id="MBB1161508.1"/>
    </source>
</evidence>
<dbReference type="AlphaFoldDB" id="A0A839HPJ3"/>
<comment type="caution">
    <text evidence="2">The sequence shown here is derived from an EMBL/GenBank/DDBJ whole genome shotgun (WGS) entry which is preliminary data.</text>
</comment>
<protein>
    <submittedName>
        <fullName evidence="2">Uncharacterized protein</fullName>
    </submittedName>
</protein>
<sequence length="92" mass="9517">MSQNANTLEGLRGDLFITLRELRAGKIDLDTAKAVNEVARTLIESAKVEVDAIKVTGGRESGFLGGGTCGGAAPEDGLPPGITGRTVHRLKG</sequence>
<dbReference type="RefSeq" id="WP_182662345.1">
    <property type="nucleotide sequence ID" value="NZ_JACIVI010000001.1"/>
</dbReference>
<evidence type="ECO:0000256" key="1">
    <source>
        <dbReference type="SAM" id="MobiDB-lite"/>
    </source>
</evidence>
<feature type="region of interest" description="Disordered" evidence="1">
    <location>
        <begin position="70"/>
        <end position="92"/>
    </location>
</feature>
<organism evidence="2 3">
    <name type="scientific">Aquariibacter albus</name>
    <dbReference type="NCBI Taxonomy" id="2759899"/>
    <lineage>
        <taxon>Bacteria</taxon>
        <taxon>Pseudomonadati</taxon>
        <taxon>Pseudomonadota</taxon>
        <taxon>Betaproteobacteria</taxon>
        <taxon>Burkholderiales</taxon>
        <taxon>Sphaerotilaceae</taxon>
        <taxon>Aquariibacter</taxon>
    </lineage>
</organism>